<reference evidence="2 3" key="1">
    <citation type="journal article" date="2012" name="Genome Biol.">
        <title>Genome and low-iron response of an oceanic diatom adapted to chronic iron limitation.</title>
        <authorList>
            <person name="Lommer M."/>
            <person name="Specht M."/>
            <person name="Roy A.S."/>
            <person name="Kraemer L."/>
            <person name="Andreson R."/>
            <person name="Gutowska M.A."/>
            <person name="Wolf J."/>
            <person name="Bergner S.V."/>
            <person name="Schilhabel M.B."/>
            <person name="Klostermeier U.C."/>
            <person name="Beiko R.G."/>
            <person name="Rosenstiel P."/>
            <person name="Hippler M."/>
            <person name="Laroche J."/>
        </authorList>
    </citation>
    <scope>NUCLEOTIDE SEQUENCE [LARGE SCALE GENOMIC DNA]</scope>
    <source>
        <strain evidence="2 3">CCMP1005</strain>
    </source>
</reference>
<proteinExistence type="predicted"/>
<evidence type="ECO:0000313" key="2">
    <source>
        <dbReference type="EMBL" id="EJK71779.1"/>
    </source>
</evidence>
<sequence>MLAKMRNPRKINKQQHSRSKHLEWIASTPDASLRDGSAGHWVIPEFVMACALPSSYLYDRQDVFDAGVVPNLFIVVLQKQLVSPENERPALSESILDVLRRQILYADVVRGVLVRLADRLQRRLVVAVHHRRDGRGVPHRANAPPETQGVAGRACVVAEARRRVDAQLARELGRRLAGPHAHEEHPVDRRQHLVSKLRRVLPAQESPVVAEERHGRRLVADAERRGRPPLVGEDDWGGIGRADQRRGPEAFQDAGGR</sequence>
<protein>
    <submittedName>
        <fullName evidence="2">Uncharacterized protein</fullName>
    </submittedName>
</protein>
<accession>K0T3U8</accession>
<keyword evidence="3" id="KW-1185">Reference proteome</keyword>
<name>K0T3U8_THAOC</name>
<gene>
    <name evidence="2" type="ORF">THAOC_06750</name>
</gene>
<dbReference type="Proteomes" id="UP000266841">
    <property type="component" value="Unassembled WGS sequence"/>
</dbReference>
<feature type="compositionally biased region" description="Basic and acidic residues" evidence="1">
    <location>
        <begin position="210"/>
        <end position="226"/>
    </location>
</feature>
<feature type="region of interest" description="Disordered" evidence="1">
    <location>
        <begin position="204"/>
        <end position="257"/>
    </location>
</feature>
<dbReference type="AlphaFoldDB" id="K0T3U8"/>
<comment type="caution">
    <text evidence="2">The sequence shown here is derived from an EMBL/GenBank/DDBJ whole genome shotgun (WGS) entry which is preliminary data.</text>
</comment>
<dbReference type="EMBL" id="AGNL01006801">
    <property type="protein sequence ID" value="EJK71779.1"/>
    <property type="molecule type" value="Genomic_DNA"/>
</dbReference>
<organism evidence="2 3">
    <name type="scientific">Thalassiosira oceanica</name>
    <name type="common">Marine diatom</name>
    <dbReference type="NCBI Taxonomy" id="159749"/>
    <lineage>
        <taxon>Eukaryota</taxon>
        <taxon>Sar</taxon>
        <taxon>Stramenopiles</taxon>
        <taxon>Ochrophyta</taxon>
        <taxon>Bacillariophyta</taxon>
        <taxon>Coscinodiscophyceae</taxon>
        <taxon>Thalassiosirophycidae</taxon>
        <taxon>Thalassiosirales</taxon>
        <taxon>Thalassiosiraceae</taxon>
        <taxon>Thalassiosira</taxon>
    </lineage>
</organism>
<evidence type="ECO:0000256" key="1">
    <source>
        <dbReference type="SAM" id="MobiDB-lite"/>
    </source>
</evidence>
<feature type="region of interest" description="Disordered" evidence="1">
    <location>
        <begin position="1"/>
        <end position="20"/>
    </location>
</feature>
<evidence type="ECO:0000313" key="3">
    <source>
        <dbReference type="Proteomes" id="UP000266841"/>
    </source>
</evidence>
<feature type="compositionally biased region" description="Basic residues" evidence="1">
    <location>
        <begin position="1"/>
        <end position="19"/>
    </location>
</feature>